<dbReference type="STRING" id="1348612.A0A397HFZ9"/>
<evidence type="ECO:0000313" key="8">
    <source>
        <dbReference type="Proteomes" id="UP000266861"/>
    </source>
</evidence>
<sequence length="253" mass="27759">MSALLRIFRSPQYETIPDGIHNEHHFESPEIIRDIVLGLSDGLTVPFALAAGLSSFGDSRVVVMGGVAELIAGAISMGLGGYLAAKSDYDHFESERLREFWEVENCMEAEVQEIIDILAPYGLDTNSLTPLIEKLKSNPEKFVDFMMKFELNLEKPDPSRAWKSAFTIGISYFLGGCVPLLPYLFFESAMMGLYVSCIVTLICLIIFGYIKARLTAPEKAFKAAIQTALIGAIAASAAFGVVRLLKTDDSDDL</sequence>
<keyword evidence="5 6" id="KW-0472">Membrane</keyword>
<comment type="subcellular location">
    <subcellularLocation>
        <location evidence="1">Endomembrane system</location>
        <topology evidence="1">Multi-pass membrane protein</topology>
    </subcellularLocation>
</comment>
<protein>
    <submittedName>
        <fullName evidence="7">Uncharacterized protein</fullName>
    </submittedName>
</protein>
<comment type="caution">
    <text evidence="7">The sequence shown here is derived from an EMBL/GenBank/DDBJ whole genome shotgun (WGS) entry which is preliminary data.</text>
</comment>
<evidence type="ECO:0000256" key="3">
    <source>
        <dbReference type="ARBA" id="ARBA00022692"/>
    </source>
</evidence>
<evidence type="ECO:0000256" key="4">
    <source>
        <dbReference type="ARBA" id="ARBA00022989"/>
    </source>
</evidence>
<feature type="transmembrane region" description="Helical" evidence="6">
    <location>
        <begin position="191"/>
        <end position="212"/>
    </location>
</feature>
<dbReference type="GO" id="GO:0005384">
    <property type="term" value="F:manganese ion transmembrane transporter activity"/>
    <property type="evidence" value="ECO:0007669"/>
    <property type="project" value="InterPro"/>
</dbReference>
<dbReference type="GO" id="GO:0012505">
    <property type="term" value="C:endomembrane system"/>
    <property type="evidence" value="ECO:0007669"/>
    <property type="project" value="UniProtKB-SubCell"/>
</dbReference>
<keyword evidence="4 6" id="KW-1133">Transmembrane helix</keyword>
<evidence type="ECO:0000256" key="2">
    <source>
        <dbReference type="ARBA" id="ARBA00007049"/>
    </source>
</evidence>
<dbReference type="CDD" id="cd02435">
    <property type="entry name" value="CCC1"/>
    <property type="match status" value="1"/>
</dbReference>
<reference evidence="7 8" key="1">
    <citation type="submission" date="2018-08" db="EMBL/GenBank/DDBJ databases">
        <title>Genome and evolution of the arbuscular mycorrhizal fungus Diversispora epigaea (formerly Glomus versiforme) and its bacterial endosymbionts.</title>
        <authorList>
            <person name="Sun X."/>
            <person name="Fei Z."/>
            <person name="Harrison M."/>
        </authorList>
    </citation>
    <scope>NUCLEOTIDE SEQUENCE [LARGE SCALE GENOMIC DNA]</scope>
    <source>
        <strain evidence="7 8">IT104</strain>
    </source>
</reference>
<dbReference type="InterPro" id="IPR008217">
    <property type="entry name" value="Ccc1_fam"/>
</dbReference>
<dbReference type="PANTHER" id="PTHR31851">
    <property type="entry name" value="FE(2+)/MN(2+) TRANSPORTER PCL1"/>
    <property type="match status" value="1"/>
</dbReference>
<feature type="transmembrane region" description="Helical" evidence="6">
    <location>
        <begin position="35"/>
        <end position="56"/>
    </location>
</feature>
<evidence type="ECO:0000256" key="5">
    <source>
        <dbReference type="ARBA" id="ARBA00023136"/>
    </source>
</evidence>
<proteinExistence type="inferred from homology"/>
<evidence type="ECO:0000256" key="1">
    <source>
        <dbReference type="ARBA" id="ARBA00004127"/>
    </source>
</evidence>
<name>A0A397HFZ9_9GLOM</name>
<dbReference type="AlphaFoldDB" id="A0A397HFZ9"/>
<gene>
    <name evidence="7" type="ORF">Glove_364g29</name>
</gene>
<feature type="transmembrane region" description="Helical" evidence="6">
    <location>
        <begin position="224"/>
        <end position="245"/>
    </location>
</feature>
<dbReference type="Pfam" id="PF01988">
    <property type="entry name" value="VIT1"/>
    <property type="match status" value="1"/>
</dbReference>
<dbReference type="Proteomes" id="UP000266861">
    <property type="component" value="Unassembled WGS sequence"/>
</dbReference>
<comment type="similarity">
    <text evidence="2">Belongs to the CCC1 family.</text>
</comment>
<accession>A0A397HFZ9</accession>
<feature type="transmembrane region" description="Helical" evidence="6">
    <location>
        <begin position="62"/>
        <end position="85"/>
    </location>
</feature>
<keyword evidence="3 6" id="KW-0812">Transmembrane</keyword>
<organism evidence="7 8">
    <name type="scientific">Diversispora epigaea</name>
    <dbReference type="NCBI Taxonomy" id="1348612"/>
    <lineage>
        <taxon>Eukaryota</taxon>
        <taxon>Fungi</taxon>
        <taxon>Fungi incertae sedis</taxon>
        <taxon>Mucoromycota</taxon>
        <taxon>Glomeromycotina</taxon>
        <taxon>Glomeromycetes</taxon>
        <taxon>Diversisporales</taxon>
        <taxon>Diversisporaceae</taxon>
        <taxon>Diversispora</taxon>
    </lineage>
</organism>
<feature type="transmembrane region" description="Helical" evidence="6">
    <location>
        <begin position="165"/>
        <end position="185"/>
    </location>
</feature>
<evidence type="ECO:0000313" key="7">
    <source>
        <dbReference type="EMBL" id="RHZ59370.1"/>
    </source>
</evidence>
<evidence type="ECO:0000256" key="6">
    <source>
        <dbReference type="SAM" id="Phobius"/>
    </source>
</evidence>
<dbReference type="GO" id="GO:0030026">
    <property type="term" value="P:intracellular manganese ion homeostasis"/>
    <property type="evidence" value="ECO:0007669"/>
    <property type="project" value="InterPro"/>
</dbReference>
<keyword evidence="8" id="KW-1185">Reference proteome</keyword>
<dbReference type="OrthoDB" id="73465at2759"/>
<dbReference type="EMBL" id="PQFF01000330">
    <property type="protein sequence ID" value="RHZ59370.1"/>
    <property type="molecule type" value="Genomic_DNA"/>
</dbReference>